<dbReference type="Gene3D" id="3.40.50.1820">
    <property type="entry name" value="alpha/beta hydrolase"/>
    <property type="match status" value="1"/>
</dbReference>
<keyword evidence="2" id="KW-0677">Repeat</keyword>
<proteinExistence type="inferred from homology"/>
<dbReference type="Pfam" id="PF05057">
    <property type="entry name" value="DUF676"/>
    <property type="match status" value="1"/>
</dbReference>
<dbReference type="Pfam" id="PF24883">
    <property type="entry name" value="NPHP3_N"/>
    <property type="match status" value="1"/>
</dbReference>
<evidence type="ECO:0000313" key="6">
    <source>
        <dbReference type="Proteomes" id="UP001265746"/>
    </source>
</evidence>
<dbReference type="SUPFAM" id="SSF53474">
    <property type="entry name" value="alpha/beta-Hydrolases"/>
    <property type="match status" value="1"/>
</dbReference>
<feature type="compositionally biased region" description="Polar residues" evidence="3">
    <location>
        <begin position="292"/>
        <end position="305"/>
    </location>
</feature>
<sequence>MSIEVPTFRSETLLSARDTAHRSTERWGLFVLEPQEDNDPDAIDVVALHGLNGHWEKTWQSNKPGSKGGGPMWLRDFLPQQIPHARIMSFGYDSVLLFSKSTSDVGTFAEQLLESLLSQRMNVAETRPIIFICHSLGGIVVKKAIIRAHERDRYHNLLNSIHGVMFFGTPHRGSSLASWSTVLSNVASFASLGSKTNSKLSQHLQTESGQLQEISKSFVDRAKALQIISFYETDKMEYLNQRVVEEDSAVLGFPDEVSIGIMGNHRTMCRFDSIDEQRYRCVWTNIQNLAGSASNPKQASITGSDRASAGNGAKMPLSVLSQPSSTQKPKGMWSTEMEQKWKLDYLSENFDHAKHDDVAESINQTEIKRQQKLEAARQKEERKAHMNFLKLLRNSNYEAHKDRYPPAVPGTCQWLIRHEKYRSWRQKPASDLLWLSADPGCGKSVLISYLIDHLKSSENKIQVPEVVCYFFFKEDNSEQKDANHAIAAMLHQLYAAQPWLLKHVTNQFLDEGKDILRSFNMLWKLLDISTTDPSSRDVILVFDGLDECEPSTRQQLLQSLTRFYSTREGSSLTNPPFVKTIIASRPGNDIKHAFDILPTIRLRGEDEPEAISQDVELVIEHHIENATRRGIPREVLADVRAGLIKGADRTFLWTTLVIDLLETKKGASKRELIDILDARGDIFQIYDRLLDQSSDAFQARRLLQIVVGAIRPMTLSELSVAMAVSTDQMTFEDLKLDVVHNFEERAKELCGHFIRIVRETVYLVHQTAREFLLVEMQGDHTESQTPIPRPPESKWHRSIVLKRAHHEVLNICLTYLSLLNVKSSRCLSIAENLFSDLFAGRFLEYAGRYWTVHYHHIAPDLTASQLDACARLCNSNTVGFGEWFNRASELARNPGHSPREGVTQRDIAYIFGLTEVVQQLDRMLKPEDVHDPTLQQGPAPPLVQDENGSIAIPHSPRLLAVEEVVHPHTISPGHLLESPLSEAVDTGFHLVGANRRRLSDWSDHNRRHS</sequence>
<evidence type="ECO:0000259" key="4">
    <source>
        <dbReference type="PROSITE" id="PS50837"/>
    </source>
</evidence>
<evidence type="ECO:0000256" key="2">
    <source>
        <dbReference type="ARBA" id="ARBA00022737"/>
    </source>
</evidence>
<comment type="similarity">
    <text evidence="1">Belongs to the putative lipase ROG1 family.</text>
</comment>
<feature type="compositionally biased region" description="Polar residues" evidence="3">
    <location>
        <begin position="319"/>
        <end position="328"/>
    </location>
</feature>
<organism evidence="5 6">
    <name type="scientific">Phomopsis amygdali</name>
    <name type="common">Fusicoccum amygdali</name>
    <dbReference type="NCBI Taxonomy" id="1214568"/>
    <lineage>
        <taxon>Eukaryota</taxon>
        <taxon>Fungi</taxon>
        <taxon>Dikarya</taxon>
        <taxon>Ascomycota</taxon>
        <taxon>Pezizomycotina</taxon>
        <taxon>Sordariomycetes</taxon>
        <taxon>Sordariomycetidae</taxon>
        <taxon>Diaporthales</taxon>
        <taxon>Diaporthaceae</taxon>
        <taxon>Diaporthe</taxon>
    </lineage>
</organism>
<dbReference type="InterPro" id="IPR027417">
    <property type="entry name" value="P-loop_NTPase"/>
</dbReference>
<dbReference type="SUPFAM" id="SSF52540">
    <property type="entry name" value="P-loop containing nucleoside triphosphate hydrolases"/>
    <property type="match status" value="1"/>
</dbReference>
<name>A0AAD9S4M0_PHOAM</name>
<feature type="region of interest" description="Disordered" evidence="3">
    <location>
        <begin position="292"/>
        <end position="332"/>
    </location>
</feature>
<protein>
    <recommendedName>
        <fullName evidence="4">NACHT domain-containing protein</fullName>
    </recommendedName>
</protein>
<dbReference type="Gene3D" id="3.40.50.300">
    <property type="entry name" value="P-loop containing nucleotide triphosphate hydrolases"/>
    <property type="match status" value="1"/>
</dbReference>
<keyword evidence="6" id="KW-1185">Reference proteome</keyword>
<gene>
    <name evidence="5" type="ORF">N8I77_011073</name>
</gene>
<dbReference type="PANTHER" id="PTHR10039:SF17">
    <property type="entry name" value="FUNGAL STAND N-TERMINAL GOODBYE DOMAIN-CONTAINING PROTEIN-RELATED"/>
    <property type="match status" value="1"/>
</dbReference>
<evidence type="ECO:0000256" key="3">
    <source>
        <dbReference type="SAM" id="MobiDB-lite"/>
    </source>
</evidence>
<accession>A0AAD9S4M0</accession>
<dbReference type="InterPro" id="IPR056884">
    <property type="entry name" value="NPHP3-like_N"/>
</dbReference>
<dbReference type="InterPro" id="IPR007111">
    <property type="entry name" value="NACHT_NTPase"/>
</dbReference>
<feature type="domain" description="NACHT" evidence="4">
    <location>
        <begin position="431"/>
        <end position="587"/>
    </location>
</feature>
<dbReference type="PROSITE" id="PS50837">
    <property type="entry name" value="NACHT"/>
    <property type="match status" value="1"/>
</dbReference>
<dbReference type="PANTHER" id="PTHR10039">
    <property type="entry name" value="AMELOGENIN"/>
    <property type="match status" value="1"/>
</dbReference>
<evidence type="ECO:0000256" key="1">
    <source>
        <dbReference type="ARBA" id="ARBA00007920"/>
    </source>
</evidence>
<reference evidence="5" key="1">
    <citation type="submission" date="2023-06" db="EMBL/GenBank/DDBJ databases">
        <authorList>
            <person name="Noh H."/>
        </authorList>
    </citation>
    <scope>NUCLEOTIDE SEQUENCE</scope>
    <source>
        <strain evidence="5">DUCC20226</strain>
    </source>
</reference>
<dbReference type="Proteomes" id="UP001265746">
    <property type="component" value="Unassembled WGS sequence"/>
</dbReference>
<dbReference type="Pfam" id="PF22939">
    <property type="entry name" value="WHD_GPIID"/>
    <property type="match status" value="1"/>
</dbReference>
<dbReference type="InterPro" id="IPR054471">
    <property type="entry name" value="GPIID_WHD"/>
</dbReference>
<dbReference type="EMBL" id="JAUJFL010000007">
    <property type="protein sequence ID" value="KAK2599304.1"/>
    <property type="molecule type" value="Genomic_DNA"/>
</dbReference>
<dbReference type="InterPro" id="IPR029058">
    <property type="entry name" value="AB_hydrolase_fold"/>
</dbReference>
<dbReference type="AlphaFoldDB" id="A0AAD9S4M0"/>
<evidence type="ECO:0000313" key="5">
    <source>
        <dbReference type="EMBL" id="KAK2599304.1"/>
    </source>
</evidence>
<dbReference type="InterPro" id="IPR007751">
    <property type="entry name" value="DUF676_lipase-like"/>
</dbReference>
<comment type="caution">
    <text evidence="5">The sequence shown here is derived from an EMBL/GenBank/DDBJ whole genome shotgun (WGS) entry which is preliminary data.</text>
</comment>